<comment type="caution">
    <text evidence="2">The sequence shown here is derived from an EMBL/GenBank/DDBJ whole genome shotgun (WGS) entry which is preliminary data.</text>
</comment>
<accession>A0A830ERK0</accession>
<feature type="coiled-coil region" evidence="1">
    <location>
        <begin position="212"/>
        <end position="290"/>
    </location>
</feature>
<dbReference type="Proteomes" id="UP000614221">
    <property type="component" value="Unassembled WGS sequence"/>
</dbReference>
<dbReference type="OrthoDB" id="162956at2157"/>
<reference evidence="2" key="1">
    <citation type="journal article" date="2014" name="Int. J. Syst. Evol. Microbiol.">
        <title>Complete genome sequence of Corynebacterium casei LMG S-19264T (=DSM 44701T), isolated from a smear-ripened cheese.</title>
        <authorList>
            <consortium name="US DOE Joint Genome Institute (JGI-PGF)"/>
            <person name="Walter F."/>
            <person name="Albersmeier A."/>
            <person name="Kalinowski J."/>
            <person name="Ruckert C."/>
        </authorList>
    </citation>
    <scope>NUCLEOTIDE SEQUENCE</scope>
    <source>
        <strain evidence="2">JCM 19018</strain>
    </source>
</reference>
<dbReference type="RefSeq" id="WP_188980548.1">
    <property type="nucleotide sequence ID" value="NZ_BMPD01000010.1"/>
</dbReference>
<organism evidence="2 3">
    <name type="scientific">Haloarcula sebkhae</name>
    <dbReference type="NCBI Taxonomy" id="932660"/>
    <lineage>
        <taxon>Archaea</taxon>
        <taxon>Methanobacteriati</taxon>
        <taxon>Methanobacteriota</taxon>
        <taxon>Stenosarchaea group</taxon>
        <taxon>Halobacteria</taxon>
        <taxon>Halobacteriales</taxon>
        <taxon>Haloarculaceae</taxon>
        <taxon>Haloarcula</taxon>
    </lineage>
</organism>
<evidence type="ECO:0000313" key="3">
    <source>
        <dbReference type="Proteomes" id="UP000614221"/>
    </source>
</evidence>
<protein>
    <submittedName>
        <fullName evidence="2">Uncharacterized protein</fullName>
    </submittedName>
</protein>
<sequence length="385" mass="43065">MTDAAVPVTQSAVENFAEQYLRSIGCDIDKQGNQWTVTAPNEVDNELLTESVTLVCGDNVDDEAAEELHPESPFFQTLLSEASDRAPTGKLSLEADNADAQLPDWLQESDLEVSSAKFTPYYDRTALVVLFRARVETVSEYQTELLQAVAIDTRSESFLPTLEQAFLQRVSSDTELKSSDSMDMQAADVRPLLDTASGQVVDRIQRTIDEIHQEASRAADAEVEEFRQMQQQRIGELEEQLSNLSARIADLSDQINSSDESKRVEALKERKTLKNEHEDIQAELDDLRQRRDQGFPKRQREIRERHALDVQVEPLTITEVEYERGDLEIVLTTDEHTLEFTAGYGTGVGITETVNCSKCGRAFTDTNPVEDIAGGLICLDCSPQE</sequence>
<gene>
    <name evidence="2" type="ORF">GCM10009067_39140</name>
</gene>
<dbReference type="AlphaFoldDB" id="A0A830ERK0"/>
<reference evidence="2" key="2">
    <citation type="submission" date="2020-09" db="EMBL/GenBank/DDBJ databases">
        <authorList>
            <person name="Sun Q."/>
            <person name="Ohkuma M."/>
        </authorList>
    </citation>
    <scope>NUCLEOTIDE SEQUENCE</scope>
    <source>
        <strain evidence="2">JCM 19018</strain>
    </source>
</reference>
<name>A0A830ERK0_9EURY</name>
<dbReference type="EMBL" id="BMPD01000010">
    <property type="protein sequence ID" value="GGK83118.1"/>
    <property type="molecule type" value="Genomic_DNA"/>
</dbReference>
<evidence type="ECO:0000313" key="2">
    <source>
        <dbReference type="EMBL" id="GGK83118.1"/>
    </source>
</evidence>
<evidence type="ECO:0000256" key="1">
    <source>
        <dbReference type="SAM" id="Coils"/>
    </source>
</evidence>
<keyword evidence="1" id="KW-0175">Coiled coil</keyword>
<proteinExistence type="predicted"/>